<evidence type="ECO:0000259" key="2">
    <source>
        <dbReference type="Pfam" id="PF03417"/>
    </source>
</evidence>
<dbReference type="PROSITE" id="PS51257">
    <property type="entry name" value="PROKAR_LIPOPROTEIN"/>
    <property type="match status" value="1"/>
</dbReference>
<keyword evidence="3" id="KW-0808">Transferase</keyword>
<keyword evidence="4" id="KW-1185">Reference proteome</keyword>
<dbReference type="AlphaFoldDB" id="A0A3E0ETN4"/>
<evidence type="ECO:0000313" key="4">
    <source>
        <dbReference type="Proteomes" id="UP000257136"/>
    </source>
</evidence>
<dbReference type="InterPro" id="IPR005079">
    <property type="entry name" value="Peptidase_C45_hydrolase"/>
</dbReference>
<feature type="chain" id="PRO_5017565283" evidence="1">
    <location>
        <begin position="23"/>
        <end position="555"/>
    </location>
</feature>
<dbReference type="PANTHER" id="PTHR35190:SF2">
    <property type="entry name" value="PROTEIN DCD1B"/>
    <property type="match status" value="1"/>
</dbReference>
<sequence>MKKLIVYIFFLALFLASCGTSKSMRHQPEIGSYNNTIPVVKKQSDTVFYTGNNFLLKNKQNLWELYVEGDPLERGLAIGSLTDSLLKKQEHIFFDKINELIPSNFKKSLLRNFLKWYNRKLYLNVDNEFQTEIYGISQYAPKDLNHIAPSFLRDLYLHGAHDIGHAVQDLAMVGCTSFAVWGNKSDDGSLILGRNFDFYAGDDFAKEKIVAFINPKDGYPFMMVTWPGMIGACSGMNAEGLTVTINAGKSKIPLIAKTPISIVTREILQYAKTIDEAIAIAKKRKVFVSESIMVGSANDNKAVLIEIAPDNLGVFEAPNGNEIICSNHFQSEGLKDNKRNLNQIKDSHSQYRFDRMTQLLNENQKITPQIAANILRNKEGIDNVPLGYGNEKAINQLLAHHGIVFKPAQRLVWVSASPYQLGEFVCYDLNTIFKSKKEETVPFVSLENQAMNISPDSFLKTEAYRNYVQFRIEDKKMDSFLAKKSNLPSDQYLGYYQSLNPDYWVVYYKAGLYFYKNKKYDLAQEQFEIALTKEVTSRVEREKISNYLKKTKRKR</sequence>
<dbReference type="GO" id="GO:0016740">
    <property type="term" value="F:transferase activity"/>
    <property type="evidence" value="ECO:0007669"/>
    <property type="project" value="UniProtKB-KW"/>
</dbReference>
<accession>A0A3E0ETN4</accession>
<organism evidence="3 4">
    <name type="scientific">Flavobacterium aquicola</name>
    <dbReference type="NCBI Taxonomy" id="1682742"/>
    <lineage>
        <taxon>Bacteria</taxon>
        <taxon>Pseudomonadati</taxon>
        <taxon>Bacteroidota</taxon>
        <taxon>Flavobacteriia</taxon>
        <taxon>Flavobacteriales</taxon>
        <taxon>Flavobacteriaceae</taxon>
        <taxon>Flavobacterium</taxon>
    </lineage>
</organism>
<dbReference type="Pfam" id="PF03417">
    <property type="entry name" value="AAT"/>
    <property type="match status" value="1"/>
</dbReference>
<reference evidence="3 4" key="1">
    <citation type="submission" date="2018-08" db="EMBL/GenBank/DDBJ databases">
        <title>Genomic Encyclopedia of Archaeal and Bacterial Type Strains, Phase II (KMG-II): from individual species to whole genera.</title>
        <authorList>
            <person name="Goeker M."/>
        </authorList>
    </citation>
    <scope>NUCLEOTIDE SEQUENCE [LARGE SCALE GENOMIC DNA]</scope>
    <source>
        <strain evidence="3 4">DSM 100880</strain>
    </source>
</reference>
<dbReference type="PANTHER" id="PTHR35190">
    <property type="entry name" value="PROTEIN DCD1B"/>
    <property type="match status" value="1"/>
</dbReference>
<keyword evidence="1" id="KW-0732">Signal</keyword>
<dbReference type="Gene3D" id="3.60.60.10">
    <property type="entry name" value="Penicillin V Acylase, Chain A"/>
    <property type="match status" value="1"/>
</dbReference>
<comment type="caution">
    <text evidence="3">The sequence shown here is derived from an EMBL/GenBank/DDBJ whole genome shotgun (WGS) entry which is preliminary data.</text>
</comment>
<proteinExistence type="predicted"/>
<evidence type="ECO:0000256" key="1">
    <source>
        <dbReference type="SAM" id="SignalP"/>
    </source>
</evidence>
<dbReference type="InterPro" id="IPR047794">
    <property type="entry name" value="C45_proenzyme-like"/>
</dbReference>
<feature type="domain" description="Peptidase C45 hydrolase" evidence="2">
    <location>
        <begin position="186"/>
        <end position="414"/>
    </location>
</feature>
<dbReference type="OrthoDB" id="5480874at2"/>
<dbReference type="NCBIfam" id="NF040521">
    <property type="entry name" value="C45_proenzyme"/>
    <property type="match status" value="1"/>
</dbReference>
<evidence type="ECO:0000313" key="3">
    <source>
        <dbReference type="EMBL" id="REH01562.1"/>
    </source>
</evidence>
<feature type="signal peptide" evidence="1">
    <location>
        <begin position="1"/>
        <end position="22"/>
    </location>
</feature>
<gene>
    <name evidence="3" type="ORF">C8P67_10140</name>
</gene>
<name>A0A3E0ETN4_9FLAO</name>
<protein>
    <submittedName>
        <fullName evidence="3">Acyl-CoA:6-aminopenicillanic acid acyl transferase</fullName>
    </submittedName>
</protein>
<dbReference type="RefSeq" id="WP_115809167.1">
    <property type="nucleotide sequence ID" value="NZ_QUNI01000001.1"/>
</dbReference>
<dbReference type="InterPro" id="IPR047803">
    <property type="entry name" value="DCD1A/B-like"/>
</dbReference>
<dbReference type="EMBL" id="QUNI01000001">
    <property type="protein sequence ID" value="REH01562.1"/>
    <property type="molecule type" value="Genomic_DNA"/>
</dbReference>
<dbReference type="Proteomes" id="UP000257136">
    <property type="component" value="Unassembled WGS sequence"/>
</dbReference>